<dbReference type="GO" id="GO:0046872">
    <property type="term" value="F:metal ion binding"/>
    <property type="evidence" value="ECO:0007669"/>
    <property type="project" value="UniProtKB-KW"/>
</dbReference>
<dbReference type="PANTHER" id="PTHR42978:SF5">
    <property type="entry name" value="METALLO-BETA-LACTAMASE DOMAIN-CONTAINING PROTEIN"/>
    <property type="match status" value="1"/>
</dbReference>
<dbReference type="GO" id="GO:0016787">
    <property type="term" value="F:hydrolase activity"/>
    <property type="evidence" value="ECO:0007669"/>
    <property type="project" value="UniProtKB-KW"/>
</dbReference>
<dbReference type="SMART" id="SM00849">
    <property type="entry name" value="Lactamase_B"/>
    <property type="match status" value="1"/>
</dbReference>
<dbReference type="SUPFAM" id="SSF56281">
    <property type="entry name" value="Metallo-hydrolase/oxidoreductase"/>
    <property type="match status" value="1"/>
</dbReference>
<reference evidence="6" key="1">
    <citation type="submission" date="2014-08" db="EMBL/GenBank/DDBJ databases">
        <authorList>
            <person name="Sharma Rahul"/>
            <person name="Thines Marco"/>
        </authorList>
    </citation>
    <scope>NUCLEOTIDE SEQUENCE</scope>
</reference>
<dbReference type="InterPro" id="IPR051013">
    <property type="entry name" value="MBL_superfamily_lactonases"/>
</dbReference>
<evidence type="ECO:0000256" key="4">
    <source>
        <dbReference type="ARBA" id="ARBA00022833"/>
    </source>
</evidence>
<feature type="domain" description="Metallo-beta-lactamase" evidence="5">
    <location>
        <begin position="57"/>
        <end position="298"/>
    </location>
</feature>
<dbReference type="EMBL" id="LN483143">
    <property type="protein sequence ID" value="CDZ96340.1"/>
    <property type="molecule type" value="Genomic_DNA"/>
</dbReference>
<keyword evidence="2" id="KW-0479">Metal-binding</keyword>
<keyword evidence="4" id="KW-0862">Zinc</keyword>
<name>A0A0F7SEM7_PHARH</name>
<dbReference type="AlphaFoldDB" id="A0A0F7SEM7"/>
<evidence type="ECO:0000256" key="2">
    <source>
        <dbReference type="ARBA" id="ARBA00022723"/>
    </source>
</evidence>
<proteinExistence type="inferred from homology"/>
<dbReference type="Gene3D" id="3.60.15.10">
    <property type="entry name" value="Ribonuclease Z/Hydroxyacylglutathione hydrolase-like"/>
    <property type="match status" value="1"/>
</dbReference>
<evidence type="ECO:0000313" key="6">
    <source>
        <dbReference type="EMBL" id="CDZ96340.1"/>
    </source>
</evidence>
<accession>A0A0F7SEM7</accession>
<dbReference type="Pfam" id="PF00753">
    <property type="entry name" value="Lactamase_B"/>
    <property type="match status" value="1"/>
</dbReference>
<evidence type="ECO:0000256" key="3">
    <source>
        <dbReference type="ARBA" id="ARBA00022801"/>
    </source>
</evidence>
<dbReference type="InterPro" id="IPR036866">
    <property type="entry name" value="RibonucZ/Hydroxyglut_hydro"/>
</dbReference>
<dbReference type="PANTHER" id="PTHR42978">
    <property type="entry name" value="QUORUM-QUENCHING LACTONASE YTNP-RELATED-RELATED"/>
    <property type="match status" value="1"/>
</dbReference>
<evidence type="ECO:0000259" key="5">
    <source>
        <dbReference type="SMART" id="SM00849"/>
    </source>
</evidence>
<protein>
    <submittedName>
        <fullName evidence="6">Beta-lactamase-like</fullName>
    </submittedName>
</protein>
<organism evidence="6">
    <name type="scientific">Phaffia rhodozyma</name>
    <name type="common">Yeast</name>
    <name type="synonym">Xanthophyllomyces dendrorhous</name>
    <dbReference type="NCBI Taxonomy" id="264483"/>
    <lineage>
        <taxon>Eukaryota</taxon>
        <taxon>Fungi</taxon>
        <taxon>Dikarya</taxon>
        <taxon>Basidiomycota</taxon>
        <taxon>Agaricomycotina</taxon>
        <taxon>Tremellomycetes</taxon>
        <taxon>Cystofilobasidiales</taxon>
        <taxon>Mrakiaceae</taxon>
        <taxon>Phaffia</taxon>
    </lineage>
</organism>
<dbReference type="InterPro" id="IPR001279">
    <property type="entry name" value="Metallo-B-lactamas"/>
</dbReference>
<evidence type="ECO:0000256" key="1">
    <source>
        <dbReference type="ARBA" id="ARBA00007749"/>
    </source>
</evidence>
<sequence length="369" mass="40845">MSSISVHPLDPHDIPFYAIPTPRSTAKPFKLSVIPAGHLSIPGSLFVEGYEGNAELEDYSFLIEKADGQRLIWDLGLRQDLKYDAITKDAAKAYHGEAPTSVANVLSSQNIPLDSITSVFFSHTHFDHVSDISAFPKSVSIVLGPREKEPSTDDLMNEFKVDRSGIDGREVRFLSNDEDQWIDVGCFKGFDYYGDSSLFILSTPGHHPGSISLLALTSLYPCPTYHILAGDAAHHISLLRGATIGTYKAGENPAKKWNSEAEGNKDQSFEQDIERSARTQTSLGRMDQEPNILVWLAHDSSMKSIVQSSPGSIHHLIGDMEEMSKIKRRTEEDFRGKPIVFGLGGRRVELERNMKKAAKQEDADLHAGH</sequence>
<keyword evidence="3" id="KW-0378">Hydrolase</keyword>
<comment type="similarity">
    <text evidence="1">Belongs to the metallo-beta-lactamase superfamily.</text>
</comment>